<dbReference type="AlphaFoldDB" id="A0A7N0TCY3"/>
<evidence type="ECO:0000313" key="2">
    <source>
        <dbReference type="EnsemblPlants" id="Kaladp0033s0065.1.v1.1"/>
    </source>
</evidence>
<dbReference type="Gramene" id="Kaladp0033s0065.1.v1.1">
    <property type="protein sequence ID" value="Kaladp0033s0065.1.v1.1"/>
    <property type="gene ID" value="Kaladp0033s0065.v1.1"/>
</dbReference>
<reference evidence="2" key="1">
    <citation type="submission" date="2021-01" db="UniProtKB">
        <authorList>
            <consortium name="EnsemblPlants"/>
        </authorList>
    </citation>
    <scope>IDENTIFICATION</scope>
</reference>
<dbReference type="Proteomes" id="UP000594263">
    <property type="component" value="Unplaced"/>
</dbReference>
<feature type="region of interest" description="Disordered" evidence="1">
    <location>
        <begin position="83"/>
        <end position="105"/>
    </location>
</feature>
<organism evidence="2 3">
    <name type="scientific">Kalanchoe fedtschenkoi</name>
    <name type="common">Lavender scallops</name>
    <name type="synonym">South American air plant</name>
    <dbReference type="NCBI Taxonomy" id="63787"/>
    <lineage>
        <taxon>Eukaryota</taxon>
        <taxon>Viridiplantae</taxon>
        <taxon>Streptophyta</taxon>
        <taxon>Embryophyta</taxon>
        <taxon>Tracheophyta</taxon>
        <taxon>Spermatophyta</taxon>
        <taxon>Magnoliopsida</taxon>
        <taxon>eudicotyledons</taxon>
        <taxon>Gunneridae</taxon>
        <taxon>Pentapetalae</taxon>
        <taxon>Saxifragales</taxon>
        <taxon>Crassulaceae</taxon>
        <taxon>Kalanchoe</taxon>
    </lineage>
</organism>
<protein>
    <submittedName>
        <fullName evidence="2">Uncharacterized protein</fullName>
    </submittedName>
</protein>
<evidence type="ECO:0000313" key="3">
    <source>
        <dbReference type="Proteomes" id="UP000594263"/>
    </source>
</evidence>
<sequence>MHCFFGFHYTRVGSREMQKPETERKVKGQAPVCIITLLRTRGELASHKSINDKIRRREKGSEEDLEADLVNLRPQLGLVEPQPRLDPVSVHCSPSSSSPTSAAAESIDAVEVERYLTKQRELNTERCLISFVFGRLVSRLSVAVDYSSGR</sequence>
<keyword evidence="3" id="KW-1185">Reference proteome</keyword>
<dbReference type="EnsemblPlants" id="Kaladp0033s0065.1.v1.1">
    <property type="protein sequence ID" value="Kaladp0033s0065.1.v1.1"/>
    <property type="gene ID" value="Kaladp0033s0065.v1.1"/>
</dbReference>
<accession>A0A7N0TCY3</accession>
<feature type="compositionally biased region" description="Low complexity" evidence="1">
    <location>
        <begin position="93"/>
        <end position="105"/>
    </location>
</feature>
<proteinExistence type="predicted"/>
<name>A0A7N0TCY3_KALFE</name>
<evidence type="ECO:0000256" key="1">
    <source>
        <dbReference type="SAM" id="MobiDB-lite"/>
    </source>
</evidence>